<dbReference type="AlphaFoldDB" id="A0A6A4GZA9"/>
<sequence length="469" mass="52085">MPRTRQAIPNASITFGINGFRICTMNGLHTISIPTTSSRLSRSRDGNRLPMVEHGFEGWAHVQPFIHDIDVVYRRTRYRVFFQRHKHLSVNPVLGVQGEIVVMRVGAVNPQNVVHSQVGDKRRAQNLARLVAPYIADFQQRGRGLQPFIQLESSPRTHIAQGLAPDLSATTTPFTTLSSQAPVMSSFFNNLLRGTEAPSQPHPHTQTTWRSRGRWAGSHILREARQILSCGWSTPRAQRESYKDVVTTNQQLRHDMEELTRSYHTALEEMGRREKQEEQFRVYAECQKQAMAEQAQAAQDARLAHAKQTQLAQAQTQADATARALQEASDQRSWLEQQLEEIKRQCDQFLKEKGASPSQNSTANSSVEDGNMAPKPAPIQNPSQGSSSPTSNSTSHSVPNFAALIKESVNAAVAAAFAAQATPRTSPSSSPSPRSSQRGNQVPKPGSAAHRQEIKKTALDQLSKEDEKR</sequence>
<feature type="compositionally biased region" description="Polar residues" evidence="1">
    <location>
        <begin position="356"/>
        <end position="368"/>
    </location>
</feature>
<feature type="compositionally biased region" description="Low complexity" evidence="1">
    <location>
        <begin position="380"/>
        <end position="397"/>
    </location>
</feature>
<feature type="region of interest" description="Disordered" evidence="1">
    <location>
        <begin position="351"/>
        <end position="397"/>
    </location>
</feature>
<evidence type="ECO:0000256" key="1">
    <source>
        <dbReference type="SAM" id="MobiDB-lite"/>
    </source>
</evidence>
<feature type="compositionally biased region" description="Low complexity" evidence="1">
    <location>
        <begin position="418"/>
        <end position="436"/>
    </location>
</feature>
<proteinExistence type="predicted"/>
<dbReference type="EMBL" id="ML769646">
    <property type="protein sequence ID" value="KAE9390793.1"/>
    <property type="molecule type" value="Genomic_DNA"/>
</dbReference>
<gene>
    <name evidence="2" type="ORF">BT96DRAFT_1001930</name>
</gene>
<protein>
    <submittedName>
        <fullName evidence="2">Uncharacterized protein</fullName>
    </submittedName>
</protein>
<accession>A0A6A4GZA9</accession>
<feature type="region of interest" description="Disordered" evidence="1">
    <location>
        <begin position="418"/>
        <end position="469"/>
    </location>
</feature>
<keyword evidence="3" id="KW-1185">Reference proteome</keyword>
<name>A0A6A4GZA9_9AGAR</name>
<evidence type="ECO:0000313" key="3">
    <source>
        <dbReference type="Proteomes" id="UP000799118"/>
    </source>
</evidence>
<dbReference type="Proteomes" id="UP000799118">
    <property type="component" value="Unassembled WGS sequence"/>
</dbReference>
<organism evidence="2 3">
    <name type="scientific">Gymnopus androsaceus JB14</name>
    <dbReference type="NCBI Taxonomy" id="1447944"/>
    <lineage>
        <taxon>Eukaryota</taxon>
        <taxon>Fungi</taxon>
        <taxon>Dikarya</taxon>
        <taxon>Basidiomycota</taxon>
        <taxon>Agaricomycotina</taxon>
        <taxon>Agaricomycetes</taxon>
        <taxon>Agaricomycetidae</taxon>
        <taxon>Agaricales</taxon>
        <taxon>Marasmiineae</taxon>
        <taxon>Omphalotaceae</taxon>
        <taxon>Gymnopus</taxon>
    </lineage>
</organism>
<dbReference type="OrthoDB" id="2916406at2759"/>
<feature type="compositionally biased region" description="Basic and acidic residues" evidence="1">
    <location>
        <begin position="450"/>
        <end position="469"/>
    </location>
</feature>
<reference evidence="2" key="1">
    <citation type="journal article" date="2019" name="Environ. Microbiol.">
        <title>Fungal ecological strategies reflected in gene transcription - a case study of two litter decomposers.</title>
        <authorList>
            <person name="Barbi F."/>
            <person name="Kohler A."/>
            <person name="Barry K."/>
            <person name="Baskaran P."/>
            <person name="Daum C."/>
            <person name="Fauchery L."/>
            <person name="Ihrmark K."/>
            <person name="Kuo A."/>
            <person name="LaButti K."/>
            <person name="Lipzen A."/>
            <person name="Morin E."/>
            <person name="Grigoriev I.V."/>
            <person name="Henrissat B."/>
            <person name="Lindahl B."/>
            <person name="Martin F."/>
        </authorList>
    </citation>
    <scope>NUCLEOTIDE SEQUENCE</scope>
    <source>
        <strain evidence="2">JB14</strain>
    </source>
</reference>
<evidence type="ECO:0000313" key="2">
    <source>
        <dbReference type="EMBL" id="KAE9390793.1"/>
    </source>
</evidence>